<feature type="region of interest" description="Disordered" evidence="1">
    <location>
        <begin position="1"/>
        <end position="30"/>
    </location>
</feature>
<feature type="compositionally biased region" description="Pro residues" evidence="1">
    <location>
        <begin position="104"/>
        <end position="115"/>
    </location>
</feature>
<proteinExistence type="predicted"/>
<gene>
    <name evidence="4" type="ORF">FHX47_001373</name>
</gene>
<name>A0A7W5TSC2_9MICC</name>
<dbReference type="Pfam" id="PF25591">
    <property type="entry name" value="LRV_2"/>
    <property type="match status" value="1"/>
</dbReference>
<dbReference type="EMBL" id="JACIBT010000003">
    <property type="protein sequence ID" value="MBB3667752.1"/>
    <property type="molecule type" value="Genomic_DNA"/>
</dbReference>
<accession>A0A7W5TSC2</accession>
<evidence type="ECO:0000256" key="1">
    <source>
        <dbReference type="SAM" id="MobiDB-lite"/>
    </source>
</evidence>
<reference evidence="4 5" key="1">
    <citation type="submission" date="2020-08" db="EMBL/GenBank/DDBJ databases">
        <title>Sequencing the genomes of 1000 actinobacteria strains.</title>
        <authorList>
            <person name="Klenk H.-P."/>
        </authorList>
    </citation>
    <scope>NUCLEOTIDE SEQUENCE [LARGE SCALE GENOMIC DNA]</scope>
    <source>
        <strain evidence="4 5">DSM 28238</strain>
    </source>
</reference>
<keyword evidence="2" id="KW-0812">Transmembrane</keyword>
<feature type="region of interest" description="Disordered" evidence="1">
    <location>
        <begin position="65"/>
        <end position="172"/>
    </location>
</feature>
<evidence type="ECO:0000259" key="3">
    <source>
        <dbReference type="Pfam" id="PF25591"/>
    </source>
</evidence>
<dbReference type="AlphaFoldDB" id="A0A7W5TSC2"/>
<dbReference type="RefSeq" id="WP_183358174.1">
    <property type="nucleotide sequence ID" value="NZ_BAABKR010000001.1"/>
</dbReference>
<protein>
    <recommendedName>
        <fullName evidence="3">Leucine rich repeat variant domain-containing protein</fullName>
    </recommendedName>
</protein>
<feature type="transmembrane region" description="Helical" evidence="2">
    <location>
        <begin position="178"/>
        <end position="199"/>
    </location>
</feature>
<feature type="compositionally biased region" description="Acidic residues" evidence="1">
    <location>
        <begin position="242"/>
        <end position="252"/>
    </location>
</feature>
<keyword evidence="5" id="KW-1185">Reference proteome</keyword>
<evidence type="ECO:0000313" key="5">
    <source>
        <dbReference type="Proteomes" id="UP000547528"/>
    </source>
</evidence>
<dbReference type="Proteomes" id="UP000547528">
    <property type="component" value="Unassembled WGS sequence"/>
</dbReference>
<feature type="compositionally biased region" description="Acidic residues" evidence="1">
    <location>
        <begin position="216"/>
        <end position="226"/>
    </location>
</feature>
<keyword evidence="2" id="KW-1133">Transmembrane helix</keyword>
<dbReference type="InterPro" id="IPR057893">
    <property type="entry name" value="LRV_2"/>
</dbReference>
<evidence type="ECO:0000256" key="2">
    <source>
        <dbReference type="SAM" id="Phobius"/>
    </source>
</evidence>
<feature type="domain" description="Leucine rich repeat variant" evidence="3">
    <location>
        <begin position="12"/>
        <end position="71"/>
    </location>
</feature>
<feature type="region of interest" description="Disordered" evidence="1">
    <location>
        <begin position="209"/>
        <end position="258"/>
    </location>
</feature>
<comment type="caution">
    <text evidence="4">The sequence shown here is derived from an EMBL/GenBank/DDBJ whole genome shotgun (WGS) entry which is preliminary data.</text>
</comment>
<evidence type="ECO:0000313" key="4">
    <source>
        <dbReference type="EMBL" id="MBB3667752.1"/>
    </source>
</evidence>
<organism evidence="4 5">
    <name type="scientific">Garicola koreensis</name>
    <dbReference type="NCBI Taxonomy" id="1262554"/>
    <lineage>
        <taxon>Bacteria</taxon>
        <taxon>Bacillati</taxon>
        <taxon>Actinomycetota</taxon>
        <taxon>Actinomycetes</taxon>
        <taxon>Micrococcales</taxon>
        <taxon>Micrococcaceae</taxon>
        <taxon>Garicola</taxon>
    </lineage>
</organism>
<sequence>MSQDAQRGGESDPASRAADPSTSQAELHQLCAARPELRPVIAENPNAYPQLLEWLGRLGDPEVDAALARRGEDGQTRPLTDEGPGAAGSAQEQTQEFGAVQQPPSTPGHAAPPEPSDFDQQVYGAPAASAHSGQDYTQPPVYAHQPHPGYPPPGYAYTPAVSAEPDTEPRRRRGGAGCVIVFVLALITAAALIASYFLLFGNPLANNDDAAPGAEQQEEVSPEDEQQGGAASPDDSASPTEDTGDEEDTDEDAQARPAPDDALDITAFSAPSGNIHCTLSDDQTLCTIGEHFFDTPSGCDEAVTVRIGAEGAAETACDESIGSQGQELNYGQVTGNGNFACEATQTHFECWSQQTGNGFQLAREYYELYDY</sequence>
<keyword evidence="2" id="KW-0472">Membrane</keyword>